<dbReference type="AlphaFoldDB" id="A0A444XS67"/>
<protein>
    <submittedName>
        <fullName evidence="1">Uncharacterized protein</fullName>
    </submittedName>
</protein>
<evidence type="ECO:0000313" key="2">
    <source>
        <dbReference type="Proteomes" id="UP000289738"/>
    </source>
</evidence>
<dbReference type="EMBL" id="SDMP01000019">
    <property type="protein sequence ID" value="RYQ92607.1"/>
    <property type="molecule type" value="Genomic_DNA"/>
</dbReference>
<accession>A0A444XS67</accession>
<keyword evidence="2" id="KW-1185">Reference proteome</keyword>
<comment type="caution">
    <text evidence="1">The sequence shown here is derived from an EMBL/GenBank/DDBJ whole genome shotgun (WGS) entry which is preliminary data.</text>
</comment>
<proteinExistence type="predicted"/>
<name>A0A444XS67_ARAHY</name>
<dbReference type="Proteomes" id="UP000289738">
    <property type="component" value="Chromosome B09"/>
</dbReference>
<evidence type="ECO:0000313" key="1">
    <source>
        <dbReference type="EMBL" id="RYQ92607.1"/>
    </source>
</evidence>
<organism evidence="1 2">
    <name type="scientific">Arachis hypogaea</name>
    <name type="common">Peanut</name>
    <dbReference type="NCBI Taxonomy" id="3818"/>
    <lineage>
        <taxon>Eukaryota</taxon>
        <taxon>Viridiplantae</taxon>
        <taxon>Streptophyta</taxon>
        <taxon>Embryophyta</taxon>
        <taxon>Tracheophyta</taxon>
        <taxon>Spermatophyta</taxon>
        <taxon>Magnoliopsida</taxon>
        <taxon>eudicotyledons</taxon>
        <taxon>Gunneridae</taxon>
        <taxon>Pentapetalae</taxon>
        <taxon>rosids</taxon>
        <taxon>fabids</taxon>
        <taxon>Fabales</taxon>
        <taxon>Fabaceae</taxon>
        <taxon>Papilionoideae</taxon>
        <taxon>50 kb inversion clade</taxon>
        <taxon>dalbergioids sensu lato</taxon>
        <taxon>Dalbergieae</taxon>
        <taxon>Pterocarpus clade</taxon>
        <taxon>Arachis</taxon>
    </lineage>
</organism>
<sequence>MALVFKPVVVVVPRTTIEEEGGTVEESLLLCTRRVSSLSELKCLILSNLGGTGRREIGRVGYRLLALLDNGVFRFRLFWLLGDNHVRLMFDIHGRIMVEQVMELSAEVCDVGSGGSVHSTFVQDDPLLAPPPIQVAIPVEDMEVGEEDSDEEYVTDSNDSDSFEYDDEEEFVPEMPDETALRYVPLLSALSDVSSYYHTLDLDVMHEKSPISNTGKEDYNLDGGVRRVGGAHTCLAPTMSQDHRQLDSGLICNVILSLIQSNPSSSILVVRIKF</sequence>
<gene>
    <name evidence="1" type="ORF">Ahy_B09g098833</name>
</gene>
<reference evidence="1 2" key="1">
    <citation type="submission" date="2019-01" db="EMBL/GenBank/DDBJ databases">
        <title>Sequencing of cultivated peanut Arachis hypogaea provides insights into genome evolution and oil improvement.</title>
        <authorList>
            <person name="Chen X."/>
        </authorList>
    </citation>
    <scope>NUCLEOTIDE SEQUENCE [LARGE SCALE GENOMIC DNA]</scope>
    <source>
        <strain evidence="2">cv. Fuhuasheng</strain>
        <tissue evidence="1">Leaves</tissue>
    </source>
</reference>